<dbReference type="RefSeq" id="WP_373298920.1">
    <property type="nucleotide sequence ID" value="NZ_BMUL01000029.1"/>
</dbReference>
<reference evidence="2" key="1">
    <citation type="journal article" date="2014" name="Int. J. Syst. Evol. Microbiol.">
        <title>Complete genome sequence of Corynebacterium casei LMG S-19264T (=DSM 44701T), isolated from a smear-ripened cheese.</title>
        <authorList>
            <consortium name="US DOE Joint Genome Institute (JGI-PGF)"/>
            <person name="Walter F."/>
            <person name="Albersmeier A."/>
            <person name="Kalinowski J."/>
            <person name="Ruckert C."/>
        </authorList>
    </citation>
    <scope>NUCLEOTIDE SEQUENCE</scope>
    <source>
        <strain evidence="2">JCM 4518</strain>
    </source>
</reference>
<name>A0A918TB27_9ACTN</name>
<feature type="region of interest" description="Disordered" evidence="1">
    <location>
        <begin position="185"/>
        <end position="243"/>
    </location>
</feature>
<dbReference type="Proteomes" id="UP000644020">
    <property type="component" value="Unassembled WGS sequence"/>
</dbReference>
<protein>
    <recommendedName>
        <fullName evidence="4">Restriction endonuclease</fullName>
    </recommendedName>
</protein>
<proteinExistence type="predicted"/>
<dbReference type="EMBL" id="BMUL01000029">
    <property type="protein sequence ID" value="GHB11065.1"/>
    <property type="molecule type" value="Genomic_DNA"/>
</dbReference>
<evidence type="ECO:0000313" key="3">
    <source>
        <dbReference type="Proteomes" id="UP000644020"/>
    </source>
</evidence>
<evidence type="ECO:0008006" key="4">
    <source>
        <dbReference type="Google" id="ProtNLM"/>
    </source>
</evidence>
<keyword evidence="3" id="KW-1185">Reference proteome</keyword>
<reference evidence="2" key="2">
    <citation type="submission" date="2020-09" db="EMBL/GenBank/DDBJ databases">
        <authorList>
            <person name="Sun Q."/>
            <person name="Ohkuma M."/>
        </authorList>
    </citation>
    <scope>NUCLEOTIDE SEQUENCE</scope>
    <source>
        <strain evidence="2">JCM 4518</strain>
    </source>
</reference>
<comment type="caution">
    <text evidence="2">The sequence shown here is derived from an EMBL/GenBank/DDBJ whole genome shotgun (WGS) entry which is preliminary data.</text>
</comment>
<accession>A0A918TB27</accession>
<gene>
    <name evidence="2" type="ORF">GCM10010305_62280</name>
</gene>
<evidence type="ECO:0000256" key="1">
    <source>
        <dbReference type="SAM" id="MobiDB-lite"/>
    </source>
</evidence>
<sequence>MSESVSVRCPECLRTHPYAAPVFPCACGSPVAPPLLPGGAPEPIRHRTWREEWVTVRCAACGREDDWPQPELGCPCGTLLRVPVTPVPAAPAPDASAGAGGTAYGTDAPHGSPAAHEADAPRGSAEPYGADRTYGSTEPYGTGRMYGTDEAYGADEAYDVPPVPYEPLDPHALDDGWGAWDARLDGAGEPDALADDAASPYPHPSPYPYSSAPDRTGTPPFSERYPAHIPPPPRTGPAARRGPFRPVTIRTARDTVAAAAAYLAWLGFEEVRQPEDRHAAGADLRGPGLVAQVDPSTAPAGLRAVECLWLHGMNASAVAVFFSLAGYTPEARARAAEVRLPLFVLDLTGTPQPVNDAADELTSGGAV</sequence>
<organism evidence="2 3">
    <name type="scientific">Streptomyces termitum</name>
    <dbReference type="NCBI Taxonomy" id="67368"/>
    <lineage>
        <taxon>Bacteria</taxon>
        <taxon>Bacillati</taxon>
        <taxon>Actinomycetota</taxon>
        <taxon>Actinomycetes</taxon>
        <taxon>Kitasatosporales</taxon>
        <taxon>Streptomycetaceae</taxon>
        <taxon>Streptomyces</taxon>
    </lineage>
</organism>
<feature type="region of interest" description="Disordered" evidence="1">
    <location>
        <begin position="91"/>
        <end position="143"/>
    </location>
</feature>
<evidence type="ECO:0000313" key="2">
    <source>
        <dbReference type="EMBL" id="GHB11065.1"/>
    </source>
</evidence>
<dbReference type="AlphaFoldDB" id="A0A918TB27"/>